<keyword evidence="2" id="KW-1185">Reference proteome</keyword>
<evidence type="ECO:0000313" key="2">
    <source>
        <dbReference type="Proteomes" id="UP000235023"/>
    </source>
</evidence>
<accession>A0A2J5HGY4</accession>
<gene>
    <name evidence="1" type="ORF">BDW42DRAFT_179109</name>
</gene>
<sequence length="82" mass="9193">MNLSCHLLPFDALTCWIHRALLTPSVDLFSWNDHSTWLEVNRPPGTGLPMPREAQSPDHCSKPLIMPSEPYSTPFPYCGAKA</sequence>
<reference evidence="2" key="1">
    <citation type="submission" date="2017-12" db="EMBL/GenBank/DDBJ databases">
        <authorList>
            <consortium name="DOE Joint Genome Institute"/>
            <person name="Mondo S.J."/>
            <person name="Kjaerbolling I."/>
            <person name="Vesth T.C."/>
            <person name="Frisvad J.C."/>
            <person name="Nybo J.L."/>
            <person name="Theobald S."/>
            <person name="Kuo A."/>
            <person name="Bowyer P."/>
            <person name="Matsuda Y."/>
            <person name="Lyhne E.K."/>
            <person name="Kogle M.E."/>
            <person name="Clum A."/>
            <person name="Lipzen A."/>
            <person name="Salamov A."/>
            <person name="Ngan C.Y."/>
            <person name="Daum C."/>
            <person name="Chiniquy J."/>
            <person name="Barry K."/>
            <person name="LaButti K."/>
            <person name="Haridas S."/>
            <person name="Simmons B.A."/>
            <person name="Magnuson J.K."/>
            <person name="Mortensen U.H."/>
            <person name="Larsen T.O."/>
            <person name="Grigoriev I.V."/>
            <person name="Baker S.E."/>
            <person name="Andersen M.R."/>
            <person name="Nordberg H.P."/>
            <person name="Cantor M.N."/>
            <person name="Hua S.X."/>
        </authorList>
    </citation>
    <scope>NUCLEOTIDE SEQUENCE [LARGE SCALE GENOMIC DNA]</scope>
    <source>
        <strain evidence="2">IBT 19404</strain>
    </source>
</reference>
<name>A0A2J5HGY4_9EURO</name>
<protein>
    <submittedName>
        <fullName evidence="1">Uncharacterized protein</fullName>
    </submittedName>
</protein>
<dbReference type="AlphaFoldDB" id="A0A2J5HGY4"/>
<evidence type="ECO:0000313" key="1">
    <source>
        <dbReference type="EMBL" id="PLN76250.1"/>
    </source>
</evidence>
<dbReference type="EMBL" id="KZ559623">
    <property type="protein sequence ID" value="PLN76250.1"/>
    <property type="molecule type" value="Genomic_DNA"/>
</dbReference>
<proteinExistence type="predicted"/>
<organism evidence="1 2">
    <name type="scientific">Aspergillus taichungensis</name>
    <dbReference type="NCBI Taxonomy" id="482145"/>
    <lineage>
        <taxon>Eukaryota</taxon>
        <taxon>Fungi</taxon>
        <taxon>Dikarya</taxon>
        <taxon>Ascomycota</taxon>
        <taxon>Pezizomycotina</taxon>
        <taxon>Eurotiomycetes</taxon>
        <taxon>Eurotiomycetidae</taxon>
        <taxon>Eurotiales</taxon>
        <taxon>Aspergillaceae</taxon>
        <taxon>Aspergillus</taxon>
        <taxon>Aspergillus subgen. Circumdati</taxon>
    </lineage>
</organism>
<dbReference type="Proteomes" id="UP000235023">
    <property type="component" value="Unassembled WGS sequence"/>
</dbReference>